<accession>A0A1I3E572</accession>
<dbReference type="InterPro" id="IPR025738">
    <property type="entry name" value="BatD"/>
</dbReference>
<dbReference type="EMBL" id="FOQH01000003">
    <property type="protein sequence ID" value="SFH94018.1"/>
    <property type="molecule type" value="Genomic_DNA"/>
</dbReference>
<proteinExistence type="predicted"/>
<feature type="chain" id="PRO_5011560918" evidence="2">
    <location>
        <begin position="19"/>
        <end position="426"/>
    </location>
</feature>
<protein>
    <submittedName>
        <fullName evidence="3">Oxygen tolerance</fullName>
    </submittedName>
</protein>
<organism evidence="3 4">
    <name type="scientific">Albimonas pacifica</name>
    <dbReference type="NCBI Taxonomy" id="1114924"/>
    <lineage>
        <taxon>Bacteria</taxon>
        <taxon>Pseudomonadati</taxon>
        <taxon>Pseudomonadota</taxon>
        <taxon>Alphaproteobacteria</taxon>
        <taxon>Rhodobacterales</taxon>
        <taxon>Paracoccaceae</taxon>
        <taxon>Albimonas</taxon>
    </lineage>
</organism>
<keyword evidence="2" id="KW-0732">Signal</keyword>
<name>A0A1I3E572_9RHOB</name>
<keyword evidence="4" id="KW-1185">Reference proteome</keyword>
<dbReference type="OrthoDB" id="7699970at2"/>
<dbReference type="AlphaFoldDB" id="A0A1I3E572"/>
<dbReference type="PANTHER" id="PTHR40940">
    <property type="entry name" value="PROTEIN BATD-RELATED"/>
    <property type="match status" value="1"/>
</dbReference>
<gene>
    <name evidence="3" type="ORF">SAMN05216258_103188</name>
</gene>
<evidence type="ECO:0000256" key="2">
    <source>
        <dbReference type="SAM" id="SignalP"/>
    </source>
</evidence>
<feature type="region of interest" description="Disordered" evidence="1">
    <location>
        <begin position="401"/>
        <end position="426"/>
    </location>
</feature>
<evidence type="ECO:0000313" key="4">
    <source>
        <dbReference type="Proteomes" id="UP000199377"/>
    </source>
</evidence>
<evidence type="ECO:0000256" key="1">
    <source>
        <dbReference type="SAM" id="MobiDB-lite"/>
    </source>
</evidence>
<sequence length="426" mass="44256">MRRALAILAALLPLPVLAQGQAPQLSVEFAQDETLPGQPLVLRMTVLVPTFLPEPPVWPAFDAPDLRVRLPARATNPVSGRVGGATWSGVSRRWQVTPLAPGAFALPPARIEVTWADPEAPGGPPLRAVLDTPALPFRAVVPEGAEDLSPFLAASDLTLERAVEGEPQGMAPGEALSVTLTARIAGASPMLLPPLGAAVEIPGLAAYPDDPELVETEDRGRLGGARTERLSLLAQGGGAGELPAIALRWWDLDEGRIRTAEVPALAISVDGPPARAAAPDPAARLRLALLAGAGLAAALALAWLARRAAPGLRARLAERRAARRASEAHAWAGLRAALRARDGAALRPALDLWAGRVAGDPRAEPSVQAALLALGAARYAPGATGEAASAWRRLSAALAAARRAHPPRGRGAAREDVRRLPPLNPA</sequence>
<reference evidence="3 4" key="1">
    <citation type="submission" date="2016-10" db="EMBL/GenBank/DDBJ databases">
        <authorList>
            <person name="de Groot N.N."/>
        </authorList>
    </citation>
    <scope>NUCLEOTIDE SEQUENCE [LARGE SCALE GENOMIC DNA]</scope>
    <source>
        <strain evidence="3 4">CGMCC 1.11030</strain>
    </source>
</reference>
<dbReference type="STRING" id="1114924.SAMN05216258_103188"/>
<dbReference type="Proteomes" id="UP000199377">
    <property type="component" value="Unassembled WGS sequence"/>
</dbReference>
<dbReference type="PANTHER" id="PTHR40940:SF1">
    <property type="entry name" value="PROTEIN BATD"/>
    <property type="match status" value="1"/>
</dbReference>
<evidence type="ECO:0000313" key="3">
    <source>
        <dbReference type="EMBL" id="SFH94018.1"/>
    </source>
</evidence>
<feature type="signal peptide" evidence="2">
    <location>
        <begin position="1"/>
        <end position="18"/>
    </location>
</feature>
<dbReference type="RefSeq" id="WP_092858986.1">
    <property type="nucleotide sequence ID" value="NZ_FOQH01000003.1"/>
</dbReference>